<feature type="domain" description="Transposase IS4-like" evidence="1">
    <location>
        <begin position="7"/>
        <end position="199"/>
    </location>
</feature>
<dbReference type="InterPro" id="IPR051698">
    <property type="entry name" value="Transposase_11-like"/>
</dbReference>
<dbReference type="AlphaFoldDB" id="A0A1G1TJG6"/>
<keyword evidence="3" id="KW-1185">Reference proteome</keyword>
<dbReference type="GO" id="GO:0003677">
    <property type="term" value="F:DNA binding"/>
    <property type="evidence" value="ECO:0007669"/>
    <property type="project" value="InterPro"/>
</dbReference>
<sequence>MDGKQLRGTTPTGRRQASVQLVSVWAVEQRLCLTQVPVAEKRSEAVAMPQVLELVDVVGNVVSLDALGTQPALAARLLEREANYVLVLKQNQRELFAQVQARFAPLLVQAPAQEHREKGHGRGEQRRLWLSRYFPLVDAAGAWPGLRTLVCVQTTRWQQGRATCASRYYLSSLGQASASELAGYVRGHWGIENHQHWQPDVTWYEDGCRRDHAPRNLSTLRKLALTLLQCDDTVTSLRRKRKKVARDDNFLR</sequence>
<dbReference type="PANTHER" id="PTHR30298">
    <property type="entry name" value="H REPEAT-ASSOCIATED PREDICTED TRANSPOSASE"/>
    <property type="match status" value="1"/>
</dbReference>
<comment type="caution">
    <text evidence="2">The sequence shown here is derived from an EMBL/GenBank/DDBJ whole genome shotgun (WGS) entry which is preliminary data.</text>
</comment>
<evidence type="ECO:0000313" key="2">
    <source>
        <dbReference type="EMBL" id="OGX91015.1"/>
    </source>
</evidence>
<dbReference type="Proteomes" id="UP000177506">
    <property type="component" value="Unassembled WGS sequence"/>
</dbReference>
<dbReference type="InterPro" id="IPR047647">
    <property type="entry name" value="ISAs1_transpos"/>
</dbReference>
<dbReference type="Pfam" id="PF01609">
    <property type="entry name" value="DDE_Tnp_1"/>
    <property type="match status" value="1"/>
</dbReference>
<dbReference type="GO" id="GO:0004803">
    <property type="term" value="F:transposase activity"/>
    <property type="evidence" value="ECO:0007669"/>
    <property type="project" value="InterPro"/>
</dbReference>
<dbReference type="InterPro" id="IPR002559">
    <property type="entry name" value="Transposase_11"/>
</dbReference>
<gene>
    <name evidence="2" type="ORF">BEN49_21410</name>
</gene>
<organism evidence="2 3">
    <name type="scientific">Hymenobacter coccineus</name>
    <dbReference type="NCBI Taxonomy" id="1908235"/>
    <lineage>
        <taxon>Bacteria</taxon>
        <taxon>Pseudomonadati</taxon>
        <taxon>Bacteroidota</taxon>
        <taxon>Cytophagia</taxon>
        <taxon>Cytophagales</taxon>
        <taxon>Hymenobacteraceae</taxon>
        <taxon>Hymenobacter</taxon>
    </lineage>
</organism>
<dbReference type="EMBL" id="MDZA01000097">
    <property type="protein sequence ID" value="OGX91015.1"/>
    <property type="molecule type" value="Genomic_DNA"/>
</dbReference>
<dbReference type="NCBIfam" id="NF033564">
    <property type="entry name" value="transpos_ISAs1"/>
    <property type="match status" value="1"/>
</dbReference>
<dbReference type="PANTHER" id="PTHR30298:SF0">
    <property type="entry name" value="PROTEIN YBFL-RELATED"/>
    <property type="match status" value="1"/>
</dbReference>
<evidence type="ECO:0000313" key="3">
    <source>
        <dbReference type="Proteomes" id="UP000177506"/>
    </source>
</evidence>
<evidence type="ECO:0000259" key="1">
    <source>
        <dbReference type="Pfam" id="PF01609"/>
    </source>
</evidence>
<protein>
    <recommendedName>
        <fullName evidence="1">Transposase IS4-like domain-containing protein</fullName>
    </recommendedName>
</protein>
<reference evidence="2 3" key="1">
    <citation type="submission" date="2016-08" db="EMBL/GenBank/DDBJ databases">
        <title>Hymenobacter coccineus sp. nov., Hymenobacter lapidarius sp. nov. and Hymenobacter glacialis sp. nov., isolated from Antarctic soil.</title>
        <authorList>
            <person name="Sedlacek I."/>
            <person name="Kralova S."/>
            <person name="Kyrova K."/>
            <person name="Maslanova I."/>
            <person name="Stankova E."/>
            <person name="Vrbovska V."/>
            <person name="Nemec M."/>
            <person name="Bartak M."/>
            <person name="Svec P."/>
            <person name="Busse H.-J."/>
            <person name="Pantucek R."/>
        </authorList>
    </citation>
    <scope>NUCLEOTIDE SEQUENCE [LARGE SCALE GENOMIC DNA]</scope>
    <source>
        <strain evidence="2 3">CCM 8649</strain>
    </source>
</reference>
<name>A0A1G1TJG6_9BACT</name>
<accession>A0A1G1TJG6</accession>
<proteinExistence type="predicted"/>
<dbReference type="GO" id="GO:0006313">
    <property type="term" value="P:DNA transposition"/>
    <property type="evidence" value="ECO:0007669"/>
    <property type="project" value="InterPro"/>
</dbReference>